<reference evidence="1 2" key="1">
    <citation type="submission" date="2018-03" db="EMBL/GenBank/DDBJ databases">
        <title>Genomic Encyclopedia of Archaeal and Bacterial Type Strains, Phase II (KMG-II): from individual species to whole genera.</title>
        <authorList>
            <person name="Goeker M."/>
        </authorList>
    </citation>
    <scope>NUCLEOTIDE SEQUENCE [LARGE SCALE GENOMIC DNA]</scope>
    <source>
        <strain evidence="1 2">DSM 28354</strain>
    </source>
</reference>
<dbReference type="RefSeq" id="WP_106140090.1">
    <property type="nucleotide sequence ID" value="NZ_PVTE01000025.1"/>
</dbReference>
<dbReference type="AlphaFoldDB" id="A0A2T0S8U9"/>
<sequence length="235" mass="25198">MRTSKEIADQLNKKGWATDGSPGYTVKDSLRRFQASRVLPNGEPLSIDGGYGDQTEAALFGSYIPTGISLPVLAVKVATALVGVREVPLGSNKGPQVSMILNWVGLSGGYPWCAASSFFSYQQAAMQLCIKNPHPKNAGVLNLWELAGYNVPGMRRITKAEAITNPSLVTIGAQFILKLGDTAGHTGLVSGRSGLRLSTVEGNTNNDLVREGDGQFAINRRRIDDKSLLGFILYD</sequence>
<keyword evidence="2" id="KW-1185">Reference proteome</keyword>
<gene>
    <name evidence="1" type="ORF">CLV58_12573</name>
</gene>
<protein>
    <submittedName>
        <fullName evidence="1">Uncharacterized protein</fullName>
    </submittedName>
</protein>
<evidence type="ECO:0000313" key="2">
    <source>
        <dbReference type="Proteomes" id="UP000238375"/>
    </source>
</evidence>
<accession>A0A2T0S8U9</accession>
<comment type="caution">
    <text evidence="1">The sequence shown here is derived from an EMBL/GenBank/DDBJ whole genome shotgun (WGS) entry which is preliminary data.</text>
</comment>
<proteinExistence type="predicted"/>
<dbReference type="Proteomes" id="UP000238375">
    <property type="component" value="Unassembled WGS sequence"/>
</dbReference>
<evidence type="ECO:0000313" key="1">
    <source>
        <dbReference type="EMBL" id="PRY29811.1"/>
    </source>
</evidence>
<dbReference type="EMBL" id="PVTE01000025">
    <property type="protein sequence ID" value="PRY29811.1"/>
    <property type="molecule type" value="Genomic_DNA"/>
</dbReference>
<organism evidence="1 2">
    <name type="scientific">Spirosoma oryzae</name>
    <dbReference type="NCBI Taxonomy" id="1469603"/>
    <lineage>
        <taxon>Bacteria</taxon>
        <taxon>Pseudomonadati</taxon>
        <taxon>Bacteroidota</taxon>
        <taxon>Cytophagia</taxon>
        <taxon>Cytophagales</taxon>
        <taxon>Cytophagaceae</taxon>
        <taxon>Spirosoma</taxon>
    </lineage>
</organism>
<dbReference type="OrthoDB" id="9813532at2"/>
<name>A0A2T0S8U9_9BACT</name>